<dbReference type="KEGG" id="vha:VIBHAR_02353"/>
<evidence type="ECO:0000313" key="2">
    <source>
        <dbReference type="Proteomes" id="UP000008152"/>
    </source>
</evidence>
<protein>
    <submittedName>
        <fullName evidence="1">Uncharacterized protein</fullName>
    </submittedName>
</protein>
<organism evidence="1 2">
    <name type="scientific">Vibrio campbellii (strain ATCC BAA-1116)</name>
    <dbReference type="NCBI Taxonomy" id="2902295"/>
    <lineage>
        <taxon>Bacteria</taxon>
        <taxon>Pseudomonadati</taxon>
        <taxon>Pseudomonadota</taxon>
        <taxon>Gammaproteobacteria</taxon>
        <taxon>Vibrionales</taxon>
        <taxon>Vibrionaceae</taxon>
        <taxon>Vibrio</taxon>
    </lineage>
</organism>
<gene>
    <name evidence="1" type="ordered locus">VIBHAR_02353</name>
</gene>
<dbReference type="PATRIC" id="fig|338187.36.peg.2280"/>
<accession>A7N0K7</accession>
<evidence type="ECO:0000313" key="1">
    <source>
        <dbReference type="EMBL" id="ABU71315.1"/>
    </source>
</evidence>
<sequence length="35" mass="3957">MPCTKLDLAKHRFETAFLSMFSQQYVLVTTFSAGS</sequence>
<dbReference type="Proteomes" id="UP000008152">
    <property type="component" value="Chromosome I"/>
</dbReference>
<reference evidence="1 2" key="1">
    <citation type="submission" date="2007-08" db="EMBL/GenBank/DDBJ databases">
        <authorList>
            <consortium name="The Vibrio harveyi Genome Sequencing Project"/>
            <person name="Bassler B."/>
            <person name="Clifton S.W."/>
            <person name="Fulton L."/>
            <person name="Delehaunty K."/>
            <person name="Fronick C."/>
            <person name="Harrison M."/>
            <person name="Markivic C."/>
            <person name="Fulton R."/>
            <person name="Tin-Wollam A.-M."/>
            <person name="Shah N."/>
            <person name="Pepin K."/>
            <person name="Nash W."/>
            <person name="Thiruvilangam P."/>
            <person name="Bhonagiri V."/>
            <person name="Waters C."/>
            <person name="Tu K.C."/>
            <person name="Irgon J."/>
            <person name="Wilson R.K."/>
        </authorList>
    </citation>
    <scope>NUCLEOTIDE SEQUENCE [LARGE SCALE GENOMIC DNA]</scope>
    <source>
        <strain evidence="2">ATCC BAA-1116 / BB120</strain>
    </source>
</reference>
<name>A7N0K7_VIBC1</name>
<dbReference type="EMBL" id="CP000789">
    <property type="protein sequence ID" value="ABU71315.1"/>
    <property type="molecule type" value="Genomic_DNA"/>
</dbReference>
<proteinExistence type="predicted"/>
<dbReference type="AlphaFoldDB" id="A7N0K7"/>